<gene>
    <name evidence="3" type="ORF">CVT26_009053</name>
</gene>
<dbReference type="Gene3D" id="3.10.10.10">
    <property type="entry name" value="HIV Type 1 Reverse Transcriptase, subunit A, domain 1"/>
    <property type="match status" value="1"/>
</dbReference>
<dbReference type="InterPro" id="IPR052055">
    <property type="entry name" value="Hepadnavirus_pol/RT"/>
</dbReference>
<evidence type="ECO:0000313" key="4">
    <source>
        <dbReference type="Proteomes" id="UP000284706"/>
    </source>
</evidence>
<sequence length="700" mass="78090">MQELEVGSRSSAACLRLYPFSHENNHAAGPFKSPPLQDFRCSPLGVVGRKRNPGKLRVINHLSWPDGSSVNDNIPDSEASISYDAFECAVRDFVASGPGSLMAKLDLKDAFRHIPIRALDWNLLGFHWGCRFYFLLVLAFGLKTAPYIFNLFAEALHWIIQRHIPAALRHYLDDFLLIFPAKSPQPICNAAIEWTMALGRELGLCFQDSKTVWPSTKLEFLGIELDSITMEARLLPDKLEYLQQLVGLWAEKQKCSLRDLQELTGFLQFASQVVPCARSFLWRLFDFFASFRSQFALRHIPSSARADIAWWSRFSAVWNGVRLLRQIDREPLHIFTDASGRKGLGGVYGDRWFSSRTPRRFRNRDIQFKEGRSVIFFCDNQDVVSWLNSGTSRSAHAMPIRMHKLMQLLVCASSTRKTYSSGQKSFVEFARLNPQYLDTPGKFLPASPRILLERVIRGIKRFHGEKDRKPKLPITLDILQKLAGVPGDLTIAGNASFDAAIKLAWAGFLRCGEFTLNSGEKFNSAVHLTRGSVTFLPSFEQPDYIRLDIPASKTDPFRKGVSLLISAVPGASTCPVTALKRLCTINPQPTDAPLFADPSGAPLSRNSFISLLKSRLTALGFDASLFAGHSFRHGAASAAAAVGYAEHEIQLLGRWRSDAYKLYIDVPRDRILGLSAHLHGAALPAQLPVPPSLHLAASLA</sequence>
<dbReference type="SUPFAM" id="SSF56349">
    <property type="entry name" value="DNA breaking-rejoining enzymes"/>
    <property type="match status" value="1"/>
</dbReference>
<dbReference type="EMBL" id="NHYE01001023">
    <property type="protein sequence ID" value="PPR00185.1"/>
    <property type="molecule type" value="Genomic_DNA"/>
</dbReference>
<dbReference type="GO" id="GO:0003677">
    <property type="term" value="F:DNA binding"/>
    <property type="evidence" value="ECO:0007669"/>
    <property type="project" value="InterPro"/>
</dbReference>
<dbReference type="STRING" id="231916.A0A409YAZ4"/>
<dbReference type="Gene3D" id="3.30.70.270">
    <property type="match status" value="1"/>
</dbReference>
<dbReference type="SUPFAM" id="SSF56672">
    <property type="entry name" value="DNA/RNA polymerases"/>
    <property type="match status" value="1"/>
</dbReference>
<proteinExistence type="predicted"/>
<dbReference type="PROSITE" id="PS50878">
    <property type="entry name" value="RT_POL"/>
    <property type="match status" value="1"/>
</dbReference>
<name>A0A409YAZ4_9AGAR</name>
<accession>A0A409YAZ4</accession>
<dbReference type="Proteomes" id="UP000284706">
    <property type="component" value="Unassembled WGS sequence"/>
</dbReference>
<dbReference type="AlphaFoldDB" id="A0A409YAZ4"/>
<dbReference type="Gene3D" id="1.10.443.10">
    <property type="entry name" value="Intergrase catalytic core"/>
    <property type="match status" value="1"/>
</dbReference>
<comment type="caution">
    <text evidence="3">The sequence shown here is derived from an EMBL/GenBank/DDBJ whole genome shotgun (WGS) entry which is preliminary data.</text>
</comment>
<dbReference type="GO" id="GO:0006310">
    <property type="term" value="P:DNA recombination"/>
    <property type="evidence" value="ECO:0007669"/>
    <property type="project" value="UniProtKB-KW"/>
</dbReference>
<feature type="domain" description="Reverse transcriptase" evidence="2">
    <location>
        <begin position="1"/>
        <end position="225"/>
    </location>
</feature>
<evidence type="ECO:0000256" key="1">
    <source>
        <dbReference type="ARBA" id="ARBA00023172"/>
    </source>
</evidence>
<dbReference type="InterPro" id="IPR000477">
    <property type="entry name" value="RT_dom"/>
</dbReference>
<evidence type="ECO:0000259" key="2">
    <source>
        <dbReference type="PROSITE" id="PS50878"/>
    </source>
</evidence>
<dbReference type="InParanoid" id="A0A409YAZ4"/>
<dbReference type="OrthoDB" id="3067625at2759"/>
<dbReference type="InterPro" id="IPR013762">
    <property type="entry name" value="Integrase-like_cat_sf"/>
</dbReference>
<dbReference type="InterPro" id="IPR011010">
    <property type="entry name" value="DNA_brk_join_enz"/>
</dbReference>
<reference evidence="3 4" key="1">
    <citation type="journal article" date="2018" name="Evol. Lett.">
        <title>Horizontal gene cluster transfer increased hallucinogenic mushroom diversity.</title>
        <authorList>
            <person name="Reynolds H.T."/>
            <person name="Vijayakumar V."/>
            <person name="Gluck-Thaler E."/>
            <person name="Korotkin H.B."/>
            <person name="Matheny P.B."/>
            <person name="Slot J.C."/>
        </authorList>
    </citation>
    <scope>NUCLEOTIDE SEQUENCE [LARGE SCALE GENOMIC DNA]</scope>
    <source>
        <strain evidence="3 4">SRW20</strain>
    </source>
</reference>
<dbReference type="GO" id="GO:0015074">
    <property type="term" value="P:DNA integration"/>
    <property type="evidence" value="ECO:0007669"/>
    <property type="project" value="InterPro"/>
</dbReference>
<protein>
    <recommendedName>
        <fullName evidence="2">Reverse transcriptase domain-containing protein</fullName>
    </recommendedName>
</protein>
<dbReference type="InterPro" id="IPR043502">
    <property type="entry name" value="DNA/RNA_pol_sf"/>
</dbReference>
<dbReference type="PANTHER" id="PTHR33050:SF7">
    <property type="entry name" value="RIBONUCLEASE H"/>
    <property type="match status" value="1"/>
</dbReference>
<dbReference type="InterPro" id="IPR043128">
    <property type="entry name" value="Rev_trsase/Diguanyl_cyclase"/>
</dbReference>
<keyword evidence="4" id="KW-1185">Reference proteome</keyword>
<keyword evidence="1" id="KW-0233">DNA recombination</keyword>
<dbReference type="PANTHER" id="PTHR33050">
    <property type="entry name" value="REVERSE TRANSCRIPTASE DOMAIN-CONTAINING PROTEIN"/>
    <property type="match status" value="1"/>
</dbReference>
<evidence type="ECO:0000313" key="3">
    <source>
        <dbReference type="EMBL" id="PPR00185.1"/>
    </source>
</evidence>
<dbReference type="Pfam" id="PF00078">
    <property type="entry name" value="RVT_1"/>
    <property type="match status" value="1"/>
</dbReference>
<organism evidence="3 4">
    <name type="scientific">Gymnopilus dilepis</name>
    <dbReference type="NCBI Taxonomy" id="231916"/>
    <lineage>
        <taxon>Eukaryota</taxon>
        <taxon>Fungi</taxon>
        <taxon>Dikarya</taxon>
        <taxon>Basidiomycota</taxon>
        <taxon>Agaricomycotina</taxon>
        <taxon>Agaricomycetes</taxon>
        <taxon>Agaricomycetidae</taxon>
        <taxon>Agaricales</taxon>
        <taxon>Agaricineae</taxon>
        <taxon>Hymenogastraceae</taxon>
        <taxon>Gymnopilus</taxon>
    </lineage>
</organism>